<dbReference type="Proteomes" id="UP001333102">
    <property type="component" value="Chromosome"/>
</dbReference>
<reference evidence="4" key="1">
    <citation type="submission" date="2023-12" db="EMBL/GenBank/DDBJ databases">
        <title>Novel isolates from deep terrestrial aquifers shed light on the physiology and ecology of the class Limnochordia.</title>
        <authorList>
            <person name="Karnachuk O.V."/>
            <person name="Lukina A.P."/>
            <person name="Avakyan M.R."/>
            <person name="Kadnikov V."/>
            <person name="Begmatov S."/>
            <person name="Beletsky A.V."/>
            <person name="Mardanov A.V."/>
            <person name="Ravin N.V."/>
        </authorList>
    </citation>
    <scope>NUCLEOTIDE SEQUENCE [LARGE SCALE GENOMIC DNA]</scope>
    <source>
        <strain evidence="4">LN</strain>
    </source>
</reference>
<gene>
    <name evidence="3" type="ORF">VLY81_06050</name>
</gene>
<evidence type="ECO:0000259" key="2">
    <source>
        <dbReference type="Pfam" id="PF10006"/>
    </source>
</evidence>
<name>A0ABZ1BUC1_9FIRM</name>
<keyword evidence="4" id="KW-1185">Reference proteome</keyword>
<dbReference type="Gene3D" id="1.20.120.520">
    <property type="entry name" value="nmb1532 protein domain like"/>
    <property type="match status" value="1"/>
</dbReference>
<dbReference type="InterPro" id="IPR012312">
    <property type="entry name" value="Hemerythrin-like"/>
</dbReference>
<feature type="domain" description="Hemerythrin-like" evidence="1">
    <location>
        <begin position="7"/>
        <end position="144"/>
    </location>
</feature>
<proteinExistence type="predicted"/>
<accession>A0ABZ1BUC1</accession>
<dbReference type="Pfam" id="PF10006">
    <property type="entry name" value="DUF2249"/>
    <property type="match status" value="1"/>
</dbReference>
<dbReference type="Pfam" id="PF01814">
    <property type="entry name" value="Hemerythrin"/>
    <property type="match status" value="1"/>
</dbReference>
<feature type="domain" description="DUF2249" evidence="2">
    <location>
        <begin position="181"/>
        <end position="250"/>
    </location>
</feature>
<organism evidence="3 4">
    <name type="scientific">Geochorda subterranea</name>
    <dbReference type="NCBI Taxonomy" id="3109564"/>
    <lineage>
        <taxon>Bacteria</taxon>
        <taxon>Bacillati</taxon>
        <taxon>Bacillota</taxon>
        <taxon>Limnochordia</taxon>
        <taxon>Limnochordales</taxon>
        <taxon>Geochordaceae</taxon>
        <taxon>Geochorda</taxon>
    </lineage>
</organism>
<evidence type="ECO:0000313" key="4">
    <source>
        <dbReference type="Proteomes" id="UP001333102"/>
    </source>
</evidence>
<sequence length="253" mass="27940">MSTHGPTQAIRDHHRQLLQELERSLAGLSSAAAQGVDGSAQAQALVQWLRGALLPHARGEERALYPAVDPLVARYGRASATMSIDHEYIERYIREVEAAARAAADAAEPSRAGALRRLHQLALQLAAILHLHLEKEERIYLPLVEAHLSEAEQRRLLEAMHEPADSQAPAGPDGAHAADAVLDVRPIPPPMRHPLIFETYQRLGPGEGFVLVNDHDPKPLYYQFAAELPGRFTWEYLESGPEVWRVRIGKPGA</sequence>
<evidence type="ECO:0000259" key="1">
    <source>
        <dbReference type="Pfam" id="PF01814"/>
    </source>
</evidence>
<dbReference type="InterPro" id="IPR018720">
    <property type="entry name" value="DUF2249"/>
</dbReference>
<evidence type="ECO:0000313" key="3">
    <source>
        <dbReference type="EMBL" id="WRP15712.1"/>
    </source>
</evidence>
<dbReference type="RefSeq" id="WP_324670119.1">
    <property type="nucleotide sequence ID" value="NZ_CP141614.1"/>
</dbReference>
<protein>
    <submittedName>
        <fullName evidence="3">DUF2249 domain-containing protein</fullName>
    </submittedName>
</protein>
<dbReference type="EMBL" id="CP141614">
    <property type="protein sequence ID" value="WRP15712.1"/>
    <property type="molecule type" value="Genomic_DNA"/>
</dbReference>